<sequence length="93" mass="10836">MLHQQNKTDIIIDLQHKGYDHDFIFNNKDIRCLQYNRVILADDFDIIEIHHCKVNPGSKTRSAIYAIQLNNDDLKGILMSESKLFDNKVNIGH</sequence>
<gene>
    <name evidence="1" type="ORF">MgSA37_00075</name>
</gene>
<keyword evidence="2" id="KW-1185">Reference proteome</keyword>
<dbReference type="Proteomes" id="UP000218263">
    <property type="component" value="Chromosome"/>
</dbReference>
<evidence type="ECO:0000313" key="1">
    <source>
        <dbReference type="EMBL" id="BAU51926.1"/>
    </source>
</evidence>
<dbReference type="AlphaFoldDB" id="A0A110AZJ0"/>
<dbReference type="EMBL" id="AP017313">
    <property type="protein sequence ID" value="BAU51926.1"/>
    <property type="molecule type" value="Genomic_DNA"/>
</dbReference>
<accession>A0A110AZJ0</accession>
<proteinExistence type="predicted"/>
<evidence type="ECO:0000313" key="2">
    <source>
        <dbReference type="Proteomes" id="UP000218263"/>
    </source>
</evidence>
<organism evidence="1 2">
    <name type="scientific">Mucilaginibacter gotjawali</name>
    <dbReference type="NCBI Taxonomy" id="1550579"/>
    <lineage>
        <taxon>Bacteria</taxon>
        <taxon>Pseudomonadati</taxon>
        <taxon>Bacteroidota</taxon>
        <taxon>Sphingobacteriia</taxon>
        <taxon>Sphingobacteriales</taxon>
        <taxon>Sphingobacteriaceae</taxon>
        <taxon>Mucilaginibacter</taxon>
    </lineage>
</organism>
<reference evidence="1 2" key="1">
    <citation type="submission" date="2015-12" db="EMBL/GenBank/DDBJ databases">
        <title>Genome sequence of Mucilaginibacter gotjawali.</title>
        <authorList>
            <person name="Lee J.S."/>
            <person name="Lee K.C."/>
            <person name="Kim K.K."/>
            <person name="Lee B.W."/>
        </authorList>
    </citation>
    <scope>NUCLEOTIDE SEQUENCE [LARGE SCALE GENOMIC DNA]</scope>
    <source>
        <strain evidence="1 2">SA3-7</strain>
    </source>
</reference>
<dbReference type="OrthoDB" id="8418771at2"/>
<dbReference type="KEGG" id="mgot:MgSA37_00075"/>
<dbReference type="RefSeq" id="WP_096349302.1">
    <property type="nucleotide sequence ID" value="NZ_AP017313.1"/>
</dbReference>
<name>A0A110AZJ0_9SPHI</name>
<protein>
    <submittedName>
        <fullName evidence="1">Uncharacterized protein</fullName>
    </submittedName>
</protein>